<protein>
    <submittedName>
        <fullName evidence="1">Ligand-binding SRPBCC domain-containing protein</fullName>
    </submittedName>
</protein>
<dbReference type="InterPro" id="IPR023393">
    <property type="entry name" value="START-like_dom_sf"/>
</dbReference>
<sequence length="163" mass="19045">MISIKSHSGIYTLEVRQQIHTTLDVAWNFFSTPSNLTKITPKHMGFEITSDNLTQTYEGQIITYMVGIMPGIKSPWVTEITHVTDQKYFVDEQRFGPYAMWHHEHIFEEKNGAVIMTDRVSYKPPLGIIGRLMHSLFIKRQLLKIFRHRYDSLENFFGTPPKL</sequence>
<name>A0A1M6N006_REIAG</name>
<keyword evidence="2" id="KW-1185">Reference proteome</keyword>
<evidence type="ECO:0000313" key="2">
    <source>
        <dbReference type="Proteomes" id="UP000184474"/>
    </source>
</evidence>
<gene>
    <name evidence="1" type="ORF">SAMN04488028_10237</name>
</gene>
<reference evidence="2" key="1">
    <citation type="submission" date="2016-11" db="EMBL/GenBank/DDBJ databases">
        <authorList>
            <person name="Varghese N."/>
            <person name="Submissions S."/>
        </authorList>
    </citation>
    <scope>NUCLEOTIDE SEQUENCE [LARGE SCALE GENOMIC DNA]</scope>
    <source>
        <strain evidence="2">DSM 26134</strain>
    </source>
</reference>
<dbReference type="EMBL" id="FRAA01000002">
    <property type="protein sequence ID" value="SHJ89085.1"/>
    <property type="molecule type" value="Genomic_DNA"/>
</dbReference>
<accession>A0A1M6N006</accession>
<dbReference type="RefSeq" id="WP_073120728.1">
    <property type="nucleotide sequence ID" value="NZ_FRAA01000002.1"/>
</dbReference>
<evidence type="ECO:0000313" key="1">
    <source>
        <dbReference type="EMBL" id="SHJ89085.1"/>
    </source>
</evidence>
<dbReference type="STRING" id="156994.SAMN04488028_10237"/>
<organism evidence="1 2">
    <name type="scientific">Reichenbachiella agariperforans</name>
    <dbReference type="NCBI Taxonomy" id="156994"/>
    <lineage>
        <taxon>Bacteria</taxon>
        <taxon>Pseudomonadati</taxon>
        <taxon>Bacteroidota</taxon>
        <taxon>Cytophagia</taxon>
        <taxon>Cytophagales</taxon>
        <taxon>Reichenbachiellaceae</taxon>
        <taxon>Reichenbachiella</taxon>
    </lineage>
</organism>
<dbReference type="CDD" id="cd07820">
    <property type="entry name" value="SRPBCC_3"/>
    <property type="match status" value="1"/>
</dbReference>
<dbReference type="AlphaFoldDB" id="A0A1M6N006"/>
<dbReference type="Proteomes" id="UP000184474">
    <property type="component" value="Unassembled WGS sequence"/>
</dbReference>
<proteinExistence type="predicted"/>
<dbReference type="Gene3D" id="3.30.530.20">
    <property type="match status" value="1"/>
</dbReference>
<dbReference type="SUPFAM" id="SSF55961">
    <property type="entry name" value="Bet v1-like"/>
    <property type="match status" value="1"/>
</dbReference>